<dbReference type="InterPro" id="IPR004330">
    <property type="entry name" value="FAR1_DNA_bnd_dom"/>
</dbReference>
<sequence>MQGYLVLWLVSTAKVGISEYSVMLLWKYSVLLLRVLVVELIELPNSVKILMDETGYEMLDEEAGDYGDVLQLSKEEIMNKAFRSDEAAYEFYRRFSKCFGFGIRKGDLGKDESGRVIRCRFFCNRAGLRQRHHYDRLDRQRGHRPETHTNCQAKLSVYLDVVSGIWRAHGVSTSKIMGYMAGQAGGYSLMGFTKKDAYNYINKAKRAKIIDGDANAAVVYLEGKARADPMSMARYNLTKDNMLANMFWADGGSRVDYQYFGNVLAFDSTYKKNKYQRPLVIFSGVNNHKQTTIFGFGFVLDESVGPYKWLLENLLEVMCNKKPSVVVTDGCNSMKAAIKSVFPEATHRLCAWHMEKNVTANVKEEGLRQCFTRWLYSEMEIDEFEAEWDDAVEEYGLQNSFWAKETFQKRMMWANAYLQDKFCAGFRTTSRCEGINAYVKNFLKSRHSLLDMVQNLELVVREYRNNELLAQFRSFHGMPVMTTCLDPLEKYAADAYTREIFVDAKKEIVGAGAVNFVAKIRRSTTMVYTLEEYGDPGREVIVLYDRVSMKMECRCNFWSQKGIPCRHMFFVMKHEHLTRIPERMDLKRRRKDAKSLDKYAEIEEPHGGCYMSELGANSSFTQALNGLHTLCQELDRGHENVRQNKAYDTVEMHDPAVVKTKGAPRVRRQGGWKRRCTRCRKTGHTKRYCNADGAFVSKAKDNKDFEATNLGSEGSSPTEGVRLEQGKTGDLRPNNLATQVCSESSGSKIRLQDEIPAASRRSETMECKRNVIRNTDDLLKQLLTQITDISSRLGSRFPA</sequence>
<dbReference type="PANTHER" id="PTHR47718:SF15">
    <property type="entry name" value="PROTEIN FAR1-RELATED SEQUENCE 5-LIKE"/>
    <property type="match status" value="1"/>
</dbReference>
<dbReference type="EMBL" id="SDMP01000018">
    <property type="protein sequence ID" value="RYQ97133.1"/>
    <property type="molecule type" value="Genomic_DNA"/>
</dbReference>
<reference evidence="4 5" key="1">
    <citation type="submission" date="2019-01" db="EMBL/GenBank/DDBJ databases">
        <title>Sequencing of cultivated peanut Arachis hypogaea provides insights into genome evolution and oil improvement.</title>
        <authorList>
            <person name="Chen X."/>
        </authorList>
    </citation>
    <scope>NUCLEOTIDE SEQUENCE [LARGE SCALE GENOMIC DNA]</scope>
    <source>
        <strain evidence="5">cv. Fuhuasheng</strain>
        <tissue evidence="4">Leaves</tissue>
    </source>
</reference>
<dbReference type="InterPro" id="IPR018289">
    <property type="entry name" value="MULE_transposase_dom"/>
</dbReference>
<dbReference type="Pfam" id="PF03101">
    <property type="entry name" value="FAR1"/>
    <property type="match status" value="1"/>
</dbReference>
<dbReference type="AlphaFoldDB" id="A0A444Y5F1"/>
<evidence type="ECO:0000256" key="2">
    <source>
        <dbReference type="SAM" id="MobiDB-lite"/>
    </source>
</evidence>
<gene>
    <name evidence="4" type="ORF">Ahy_B08g093144</name>
</gene>
<comment type="caution">
    <text evidence="4">The sequence shown here is derived from an EMBL/GenBank/DDBJ whole genome shotgun (WGS) entry which is preliminary data.</text>
</comment>
<dbReference type="GO" id="GO:0008270">
    <property type="term" value="F:zinc ion binding"/>
    <property type="evidence" value="ECO:0007669"/>
    <property type="project" value="UniProtKB-KW"/>
</dbReference>
<accession>A0A444Y5F1</accession>
<evidence type="ECO:0000313" key="4">
    <source>
        <dbReference type="EMBL" id="RYQ97133.1"/>
    </source>
</evidence>
<keyword evidence="1" id="KW-0862">Zinc</keyword>
<organism evidence="4 5">
    <name type="scientific">Arachis hypogaea</name>
    <name type="common">Peanut</name>
    <dbReference type="NCBI Taxonomy" id="3818"/>
    <lineage>
        <taxon>Eukaryota</taxon>
        <taxon>Viridiplantae</taxon>
        <taxon>Streptophyta</taxon>
        <taxon>Embryophyta</taxon>
        <taxon>Tracheophyta</taxon>
        <taxon>Spermatophyta</taxon>
        <taxon>Magnoliopsida</taxon>
        <taxon>eudicotyledons</taxon>
        <taxon>Gunneridae</taxon>
        <taxon>Pentapetalae</taxon>
        <taxon>rosids</taxon>
        <taxon>fabids</taxon>
        <taxon>Fabales</taxon>
        <taxon>Fabaceae</taxon>
        <taxon>Papilionoideae</taxon>
        <taxon>50 kb inversion clade</taxon>
        <taxon>dalbergioids sensu lato</taxon>
        <taxon>Dalbergieae</taxon>
        <taxon>Pterocarpus clade</taxon>
        <taxon>Arachis</taxon>
    </lineage>
</organism>
<dbReference type="PANTHER" id="PTHR47718">
    <property type="entry name" value="OS01G0519700 PROTEIN"/>
    <property type="match status" value="1"/>
</dbReference>
<evidence type="ECO:0000259" key="3">
    <source>
        <dbReference type="PROSITE" id="PS50966"/>
    </source>
</evidence>
<keyword evidence="1" id="KW-0479">Metal-binding</keyword>
<dbReference type="PROSITE" id="PS50966">
    <property type="entry name" value="ZF_SWIM"/>
    <property type="match status" value="1"/>
</dbReference>
<dbReference type="Pfam" id="PF10551">
    <property type="entry name" value="MULE"/>
    <property type="match status" value="1"/>
</dbReference>
<dbReference type="InterPro" id="IPR007527">
    <property type="entry name" value="Znf_SWIM"/>
</dbReference>
<feature type="compositionally biased region" description="Basic and acidic residues" evidence="2">
    <location>
        <begin position="721"/>
        <end position="730"/>
    </location>
</feature>
<keyword evidence="5" id="KW-1185">Reference proteome</keyword>
<keyword evidence="1" id="KW-0863">Zinc-finger</keyword>
<feature type="domain" description="SWIM-type" evidence="3">
    <location>
        <begin position="538"/>
        <end position="576"/>
    </location>
</feature>
<feature type="compositionally biased region" description="Polar residues" evidence="2">
    <location>
        <begin position="709"/>
        <end position="718"/>
    </location>
</feature>
<evidence type="ECO:0000256" key="1">
    <source>
        <dbReference type="PROSITE-ProRule" id="PRU00325"/>
    </source>
</evidence>
<name>A0A444Y5F1_ARAHY</name>
<feature type="region of interest" description="Disordered" evidence="2">
    <location>
        <begin position="706"/>
        <end position="743"/>
    </location>
</feature>
<dbReference type="Proteomes" id="UP000289738">
    <property type="component" value="Chromosome B08"/>
</dbReference>
<evidence type="ECO:0000313" key="5">
    <source>
        <dbReference type="Proteomes" id="UP000289738"/>
    </source>
</evidence>
<proteinExistence type="predicted"/>
<dbReference type="STRING" id="3818.A0A444Y5F1"/>
<protein>
    <recommendedName>
        <fullName evidence="3">SWIM-type domain-containing protein</fullName>
    </recommendedName>
</protein>